<dbReference type="OrthoDB" id="9134286at2"/>
<reference evidence="1 2" key="1">
    <citation type="submission" date="2018-09" db="EMBL/GenBank/DDBJ databases">
        <title>Paenibacillus SK2017-BO5.</title>
        <authorList>
            <person name="Piskunova J.V."/>
            <person name="Dubiley S.A."/>
            <person name="Severinov K.V."/>
        </authorList>
    </citation>
    <scope>NUCLEOTIDE SEQUENCE [LARGE SCALE GENOMIC DNA]</scope>
    <source>
        <strain evidence="1 2">BO5</strain>
    </source>
</reference>
<evidence type="ECO:0000313" key="1">
    <source>
        <dbReference type="EMBL" id="RJG15353.1"/>
    </source>
</evidence>
<proteinExistence type="predicted"/>
<organism evidence="1 2">
    <name type="scientific">Paenibacillus thiaminolyticus</name>
    <name type="common">Bacillus thiaminolyticus</name>
    <dbReference type="NCBI Taxonomy" id="49283"/>
    <lineage>
        <taxon>Bacteria</taxon>
        <taxon>Bacillati</taxon>
        <taxon>Bacillota</taxon>
        <taxon>Bacilli</taxon>
        <taxon>Bacillales</taxon>
        <taxon>Paenibacillaceae</taxon>
        <taxon>Paenibacillus</taxon>
    </lineage>
</organism>
<evidence type="ECO:0000313" key="2">
    <source>
        <dbReference type="Proteomes" id="UP000266177"/>
    </source>
</evidence>
<dbReference type="CDD" id="cd10451">
    <property type="entry name" value="GIY-YIG_LuxR_like"/>
    <property type="match status" value="1"/>
</dbReference>
<gene>
    <name evidence="1" type="ORF">DQX05_29810</name>
</gene>
<sequence>MALDKQRKKELASAYQKSFRPMGVYQIRNVKNGKIFVDGTMDLEGAKNRLEFMKQTKMNSIIPELKQDWDAYGGDCFVFEELDQIKPREESVADRSELKKYRDEVDALLDLWIEKLQPFGDNGYNKPKRTP</sequence>
<protein>
    <submittedName>
        <fullName evidence="1">GIY-YIG nuclease family protein</fullName>
    </submittedName>
</protein>
<accession>A0A3A3G9L8</accession>
<dbReference type="AlphaFoldDB" id="A0A3A3G9L8"/>
<dbReference type="Gene3D" id="3.40.1440.10">
    <property type="entry name" value="GIY-YIG endonuclease"/>
    <property type="match status" value="1"/>
</dbReference>
<dbReference type="Proteomes" id="UP000266177">
    <property type="component" value="Unassembled WGS sequence"/>
</dbReference>
<dbReference type="RefSeq" id="WP_119796854.1">
    <property type="nucleotide sequence ID" value="NZ_QYZD01000077.1"/>
</dbReference>
<dbReference type="EMBL" id="QYZD01000077">
    <property type="protein sequence ID" value="RJG15353.1"/>
    <property type="molecule type" value="Genomic_DNA"/>
</dbReference>
<name>A0A3A3G9L8_PANTH</name>
<comment type="caution">
    <text evidence="1">The sequence shown here is derived from an EMBL/GenBank/DDBJ whole genome shotgun (WGS) entry which is preliminary data.</text>
</comment>
<dbReference type="InterPro" id="IPR035901">
    <property type="entry name" value="GIY-YIG_endonuc_sf"/>
</dbReference>